<dbReference type="SUPFAM" id="SSF49785">
    <property type="entry name" value="Galactose-binding domain-like"/>
    <property type="match status" value="1"/>
</dbReference>
<reference evidence="2 3" key="1">
    <citation type="submission" date="2017-06" db="EMBL/GenBank/DDBJ databases">
        <title>Complete genome sequence of Paenibacillus donghaensis KCTC 13049T isolated from East Sea sediment, South Korea.</title>
        <authorList>
            <person name="Jung B.K."/>
            <person name="Hong S.-J."/>
            <person name="Shin J.-H."/>
        </authorList>
    </citation>
    <scope>NUCLEOTIDE SEQUENCE [LARGE SCALE GENOMIC DNA]</scope>
    <source>
        <strain evidence="2 3">KCTC 13049</strain>
    </source>
</reference>
<keyword evidence="3" id="KW-1185">Reference proteome</keyword>
<name>A0A2Z2KB80_9BACL</name>
<feature type="domain" description="F5/8 type C" evidence="1">
    <location>
        <begin position="203"/>
        <end position="320"/>
    </location>
</feature>
<sequence length="401" mass="44548">MVTYTIQLEGCYSGNCIRLNELELYNKIGKINYTIIDAFDSRVGAVPYYWNQGTTFGKAGLNDGNKTYAAATAMVLLYSSSAPTVTPSDGNFVRISVTCTEAPTIVILNFTGRNSTVGGVAKYVTLFQDGVLSTKDSGTVILSKKIIANEFTEQTFVSHSNKFLISSGDEYFHCTSYSESNDVIPAMTSNNSPYGMAISSGEYAGYLAWNAFDKSPITPDATNSWVSETLSEGWIGYDFLIPIVIDKYTITGRSDAYYNVCPKNWTFEGSNDGTTWMVLDKQENITNWNVEQIKVFAFSNTKKFKMYRLKGESNNRAERLLVKELKLGRPNQGDKLINIGGDITEDTFLGNGMNNNDFIDLNSFFYEKSFLLFSFAQIGSGKVFRKTIDTSKIPIKKATIT</sequence>
<evidence type="ECO:0000313" key="3">
    <source>
        <dbReference type="Proteomes" id="UP000249890"/>
    </source>
</evidence>
<dbReference type="OrthoDB" id="7182479at2"/>
<dbReference type="AlphaFoldDB" id="A0A2Z2KB80"/>
<dbReference type="InterPro" id="IPR008979">
    <property type="entry name" value="Galactose-bd-like_sf"/>
</dbReference>
<dbReference type="Proteomes" id="UP000249890">
    <property type="component" value="Chromosome"/>
</dbReference>
<dbReference type="KEGG" id="pdh:B9T62_19460"/>
<protein>
    <recommendedName>
        <fullName evidence="1">F5/8 type C domain-containing protein</fullName>
    </recommendedName>
</protein>
<dbReference type="InterPro" id="IPR000421">
    <property type="entry name" value="FA58C"/>
</dbReference>
<proteinExistence type="predicted"/>
<dbReference type="EMBL" id="CP021780">
    <property type="protein sequence ID" value="ASA22787.1"/>
    <property type="molecule type" value="Genomic_DNA"/>
</dbReference>
<dbReference type="RefSeq" id="WP_087916785.1">
    <property type="nucleotide sequence ID" value="NZ_CP021780.1"/>
</dbReference>
<dbReference type="Pfam" id="PF00754">
    <property type="entry name" value="F5_F8_type_C"/>
    <property type="match status" value="1"/>
</dbReference>
<evidence type="ECO:0000259" key="1">
    <source>
        <dbReference type="Pfam" id="PF00754"/>
    </source>
</evidence>
<accession>A0A2Z2KB80</accession>
<organism evidence="2 3">
    <name type="scientific">Paenibacillus donghaensis</name>
    <dbReference type="NCBI Taxonomy" id="414771"/>
    <lineage>
        <taxon>Bacteria</taxon>
        <taxon>Bacillati</taxon>
        <taxon>Bacillota</taxon>
        <taxon>Bacilli</taxon>
        <taxon>Bacillales</taxon>
        <taxon>Paenibacillaceae</taxon>
        <taxon>Paenibacillus</taxon>
    </lineage>
</organism>
<evidence type="ECO:0000313" key="2">
    <source>
        <dbReference type="EMBL" id="ASA22787.1"/>
    </source>
</evidence>
<gene>
    <name evidence="2" type="ORF">B9T62_19460</name>
</gene>
<dbReference type="Gene3D" id="2.60.120.260">
    <property type="entry name" value="Galactose-binding domain-like"/>
    <property type="match status" value="1"/>
</dbReference>